<comment type="caution">
    <text evidence="2">The sequence shown here is derived from an EMBL/GenBank/DDBJ whole genome shotgun (WGS) entry which is preliminary data.</text>
</comment>
<dbReference type="Proteomes" id="UP001216907">
    <property type="component" value="Unassembled WGS sequence"/>
</dbReference>
<evidence type="ECO:0000313" key="3">
    <source>
        <dbReference type="Proteomes" id="UP001216907"/>
    </source>
</evidence>
<evidence type="ECO:0000313" key="2">
    <source>
        <dbReference type="EMBL" id="MDG3007382.1"/>
    </source>
</evidence>
<protein>
    <recommendedName>
        <fullName evidence="4">PEP-CTERM protein-sorting domain-containing protein</fullName>
    </recommendedName>
</protein>
<keyword evidence="1" id="KW-0732">Signal</keyword>
<evidence type="ECO:0008006" key="4">
    <source>
        <dbReference type="Google" id="ProtNLM"/>
    </source>
</evidence>
<dbReference type="EMBL" id="JARRAG010000002">
    <property type="protein sequence ID" value="MDG3007382.1"/>
    <property type="molecule type" value="Genomic_DNA"/>
</dbReference>
<gene>
    <name evidence="2" type="ORF">PZE19_26775</name>
</gene>
<feature type="signal peptide" evidence="1">
    <location>
        <begin position="1"/>
        <end position="22"/>
    </location>
</feature>
<evidence type="ECO:0000256" key="1">
    <source>
        <dbReference type="SAM" id="SignalP"/>
    </source>
</evidence>
<proteinExistence type="predicted"/>
<organism evidence="2 3">
    <name type="scientific">Paludisphaera mucosa</name>
    <dbReference type="NCBI Taxonomy" id="3030827"/>
    <lineage>
        <taxon>Bacteria</taxon>
        <taxon>Pseudomonadati</taxon>
        <taxon>Planctomycetota</taxon>
        <taxon>Planctomycetia</taxon>
        <taxon>Isosphaerales</taxon>
        <taxon>Isosphaeraceae</taxon>
        <taxon>Paludisphaera</taxon>
    </lineage>
</organism>
<dbReference type="RefSeq" id="WP_277863662.1">
    <property type="nucleotide sequence ID" value="NZ_JARRAG010000002.1"/>
</dbReference>
<accession>A0ABT6FIK9</accession>
<sequence>MTTKLKSIAALLVGLCAAPSCMGGWIGYQTYDDFRLGSDAAVTSVNWQGFYYDSQNTGANPVGPDTSQWQVGFYGDGGGAPGGAISEQTLSAASVTTTLAGTLAFAGSTVNVYDFHADLTGPVDLSGGSTYWLSVLSIQDAFNPFFAWMSSNQGLNGLSFQRWYVEGIDVVQERDRAFSLGGAGGVLYDQPADYPTFPDGVYTAWTSTVTAAAVPEPAALVQATLAVAAAGGLALRRRRRPESRS</sequence>
<keyword evidence="3" id="KW-1185">Reference proteome</keyword>
<name>A0ABT6FIK9_9BACT</name>
<feature type="chain" id="PRO_5046587921" description="PEP-CTERM protein-sorting domain-containing protein" evidence="1">
    <location>
        <begin position="23"/>
        <end position="245"/>
    </location>
</feature>
<reference evidence="2 3" key="1">
    <citation type="submission" date="2023-03" db="EMBL/GenBank/DDBJ databases">
        <title>Paludisphaera mucosa sp. nov. a novel planctomycete from northern fen.</title>
        <authorList>
            <person name="Ivanova A."/>
        </authorList>
    </citation>
    <scope>NUCLEOTIDE SEQUENCE [LARGE SCALE GENOMIC DNA]</scope>
    <source>
        <strain evidence="2 3">Pla2</strain>
    </source>
</reference>